<dbReference type="PANTHER" id="PTHR10978">
    <property type="entry name" value="SUCCINATE DEHYDROGENASE CYTOCHROME B560 SUBUNIT"/>
    <property type="match status" value="1"/>
</dbReference>
<dbReference type="EMBL" id="JBHSSW010000017">
    <property type="protein sequence ID" value="MFC6199038.1"/>
    <property type="molecule type" value="Genomic_DNA"/>
</dbReference>
<gene>
    <name evidence="14" type="primary">sdhC</name>
    <name evidence="14" type="ORF">ACFQDM_13165</name>
</gene>
<evidence type="ECO:0000256" key="1">
    <source>
        <dbReference type="ARBA" id="ARBA00001971"/>
    </source>
</evidence>
<dbReference type="Gene3D" id="1.20.1300.10">
    <property type="entry name" value="Fumarate reductase/succinate dehydrogenase, transmembrane subunit"/>
    <property type="match status" value="1"/>
</dbReference>
<dbReference type="InterPro" id="IPR034804">
    <property type="entry name" value="SQR/QFR_C/D"/>
</dbReference>
<dbReference type="Pfam" id="PF01127">
    <property type="entry name" value="Sdh_cyt"/>
    <property type="match status" value="1"/>
</dbReference>
<evidence type="ECO:0000256" key="13">
    <source>
        <dbReference type="SAM" id="Phobius"/>
    </source>
</evidence>
<evidence type="ECO:0000313" key="14">
    <source>
        <dbReference type="EMBL" id="MFC6199038.1"/>
    </source>
</evidence>
<evidence type="ECO:0000256" key="10">
    <source>
        <dbReference type="ARBA" id="ARBA00023004"/>
    </source>
</evidence>
<comment type="similarity">
    <text evidence="4">Belongs to the cytochrome b560 family.</text>
</comment>
<dbReference type="PROSITE" id="PS01001">
    <property type="entry name" value="SDH_CYT_2"/>
    <property type="match status" value="1"/>
</dbReference>
<evidence type="ECO:0000256" key="3">
    <source>
        <dbReference type="ARBA" id="ARBA00004141"/>
    </source>
</evidence>
<sequence>MAGSDWNDTRPLSPHIMNWKWHITMATSILHRATGIALYVGAFALVGWLLAIASGPEAYAGYSAVMGSPLGLLILFGFTVAIFYHLANGIRHLFWDAGTGYKPETATMTAWVTIIVGIVGAVALWAIILAA</sequence>
<dbReference type="SUPFAM" id="SSF81343">
    <property type="entry name" value="Fumarate reductase respiratory complex transmembrane subunits"/>
    <property type="match status" value="1"/>
</dbReference>
<dbReference type="PANTHER" id="PTHR10978:SF5">
    <property type="entry name" value="SUCCINATE DEHYDROGENASE CYTOCHROME B560 SUBUNIT, MITOCHONDRIAL"/>
    <property type="match status" value="1"/>
</dbReference>
<evidence type="ECO:0000256" key="2">
    <source>
        <dbReference type="ARBA" id="ARBA00004050"/>
    </source>
</evidence>
<keyword evidence="11 13" id="KW-0472">Membrane</keyword>
<dbReference type="RefSeq" id="WP_377379767.1">
    <property type="nucleotide sequence ID" value="NZ_JBHSSW010000017.1"/>
</dbReference>
<keyword evidence="8" id="KW-0479">Metal-binding</keyword>
<accession>A0ABW1SCQ9</accession>
<proteinExistence type="inferred from homology"/>
<dbReference type="PIRSF" id="PIRSF000178">
    <property type="entry name" value="SDH_cyt_b560"/>
    <property type="match status" value="1"/>
</dbReference>
<feature type="transmembrane region" description="Helical" evidence="13">
    <location>
        <begin position="29"/>
        <end position="53"/>
    </location>
</feature>
<comment type="caution">
    <text evidence="14">The sequence shown here is derived from an EMBL/GenBank/DDBJ whole genome shotgun (WGS) entry which is preliminary data.</text>
</comment>
<dbReference type="NCBIfam" id="TIGR02970">
    <property type="entry name" value="succ_dehyd_cytB"/>
    <property type="match status" value="1"/>
</dbReference>
<comment type="subunit">
    <text evidence="12">Part of an enzyme complex containing four subunits: a flavoprotein, an iron-sulfur protein, plus two membrane-anchoring proteins, SdhC and SdhD. The complex can form homotrimers.</text>
</comment>
<organism evidence="14 15">
    <name type="scientific">Ponticaulis profundi</name>
    <dbReference type="NCBI Taxonomy" id="2665222"/>
    <lineage>
        <taxon>Bacteria</taxon>
        <taxon>Pseudomonadati</taxon>
        <taxon>Pseudomonadota</taxon>
        <taxon>Alphaproteobacteria</taxon>
        <taxon>Hyphomonadales</taxon>
        <taxon>Hyphomonadaceae</taxon>
        <taxon>Ponticaulis</taxon>
    </lineage>
</organism>
<comment type="subcellular location">
    <subcellularLocation>
        <location evidence="3">Membrane</location>
        <topology evidence="3">Multi-pass membrane protein</topology>
    </subcellularLocation>
</comment>
<keyword evidence="7 13" id="KW-0812">Transmembrane</keyword>
<keyword evidence="9 13" id="KW-1133">Transmembrane helix</keyword>
<comment type="function">
    <text evidence="2">Membrane-anchoring subunit of succinate dehydrogenase (SDH).</text>
</comment>
<comment type="cofactor">
    <cofactor evidence="1">
        <name>heme</name>
        <dbReference type="ChEBI" id="CHEBI:30413"/>
    </cofactor>
</comment>
<reference evidence="15" key="1">
    <citation type="journal article" date="2019" name="Int. J. Syst. Evol. Microbiol.">
        <title>The Global Catalogue of Microorganisms (GCM) 10K type strain sequencing project: providing services to taxonomists for standard genome sequencing and annotation.</title>
        <authorList>
            <consortium name="The Broad Institute Genomics Platform"/>
            <consortium name="The Broad Institute Genome Sequencing Center for Infectious Disease"/>
            <person name="Wu L."/>
            <person name="Ma J."/>
        </authorList>
    </citation>
    <scope>NUCLEOTIDE SEQUENCE [LARGE SCALE GENOMIC DNA]</scope>
    <source>
        <strain evidence="15">CGMCC-1.15741</strain>
    </source>
</reference>
<evidence type="ECO:0000256" key="9">
    <source>
        <dbReference type="ARBA" id="ARBA00022989"/>
    </source>
</evidence>
<evidence type="ECO:0000256" key="5">
    <source>
        <dbReference type="ARBA" id="ARBA00020076"/>
    </source>
</evidence>
<keyword evidence="10" id="KW-0408">Iron</keyword>
<name>A0ABW1SCQ9_9PROT</name>
<keyword evidence="6" id="KW-0349">Heme</keyword>
<dbReference type="PROSITE" id="PS01000">
    <property type="entry name" value="SDH_CYT_1"/>
    <property type="match status" value="1"/>
</dbReference>
<evidence type="ECO:0000256" key="4">
    <source>
        <dbReference type="ARBA" id="ARBA00007244"/>
    </source>
</evidence>
<evidence type="ECO:0000256" key="7">
    <source>
        <dbReference type="ARBA" id="ARBA00022692"/>
    </source>
</evidence>
<evidence type="ECO:0000256" key="8">
    <source>
        <dbReference type="ARBA" id="ARBA00022723"/>
    </source>
</evidence>
<feature type="transmembrane region" description="Helical" evidence="13">
    <location>
        <begin position="108"/>
        <end position="128"/>
    </location>
</feature>
<dbReference type="InterPro" id="IPR000701">
    <property type="entry name" value="SuccDH_FuR_B_TM-su"/>
</dbReference>
<feature type="transmembrane region" description="Helical" evidence="13">
    <location>
        <begin position="59"/>
        <end position="87"/>
    </location>
</feature>
<dbReference type="InterPro" id="IPR014314">
    <property type="entry name" value="Succ_DH_cytb556"/>
</dbReference>
<evidence type="ECO:0000313" key="15">
    <source>
        <dbReference type="Proteomes" id="UP001596303"/>
    </source>
</evidence>
<dbReference type="Proteomes" id="UP001596303">
    <property type="component" value="Unassembled WGS sequence"/>
</dbReference>
<evidence type="ECO:0000256" key="12">
    <source>
        <dbReference type="ARBA" id="ARBA00025912"/>
    </source>
</evidence>
<evidence type="ECO:0000256" key="11">
    <source>
        <dbReference type="ARBA" id="ARBA00023136"/>
    </source>
</evidence>
<dbReference type="CDD" id="cd03499">
    <property type="entry name" value="SQR_TypeC_SdhC"/>
    <property type="match status" value="1"/>
</dbReference>
<evidence type="ECO:0000256" key="6">
    <source>
        <dbReference type="ARBA" id="ARBA00022617"/>
    </source>
</evidence>
<keyword evidence="15" id="KW-1185">Reference proteome</keyword>
<protein>
    <recommendedName>
        <fullName evidence="5">Succinate dehydrogenase cytochrome b556 subunit</fullName>
    </recommendedName>
</protein>
<dbReference type="InterPro" id="IPR018495">
    <property type="entry name" value="Succ_DH_cyt_bsu_CS"/>
</dbReference>